<dbReference type="EC" id="7.1.1.2" evidence="3"/>
<evidence type="ECO:0000256" key="2">
    <source>
        <dbReference type="ARBA" id="ARBA00007012"/>
    </source>
</evidence>
<feature type="transmembrane region" description="Helical" evidence="10">
    <location>
        <begin position="270"/>
        <end position="288"/>
    </location>
</feature>
<feature type="chain" id="PRO_5027951285" description="NADH-ubiquinone oxidoreductase chain 2" evidence="11">
    <location>
        <begin position="19"/>
        <end position="477"/>
    </location>
</feature>
<feature type="transmembrane region" description="Helical" evidence="10">
    <location>
        <begin position="365"/>
        <end position="385"/>
    </location>
</feature>
<comment type="catalytic activity">
    <reaction evidence="9">
        <text>a ubiquinone + NADH + 5 H(+)(in) = a ubiquinol + NAD(+) + 4 H(+)(out)</text>
        <dbReference type="Rhea" id="RHEA:29091"/>
        <dbReference type="Rhea" id="RHEA-COMP:9565"/>
        <dbReference type="Rhea" id="RHEA-COMP:9566"/>
        <dbReference type="ChEBI" id="CHEBI:15378"/>
        <dbReference type="ChEBI" id="CHEBI:16389"/>
        <dbReference type="ChEBI" id="CHEBI:17976"/>
        <dbReference type="ChEBI" id="CHEBI:57540"/>
        <dbReference type="ChEBI" id="CHEBI:57945"/>
        <dbReference type="EC" id="7.1.1.2"/>
    </reaction>
</comment>
<organism evidence="13">
    <name type="scientific">Metschnikowia hawaiiensis</name>
    <dbReference type="NCBI Taxonomy" id="27323"/>
    <lineage>
        <taxon>Eukaryota</taxon>
        <taxon>Fungi</taxon>
        <taxon>Dikarya</taxon>
        <taxon>Ascomycota</taxon>
        <taxon>Saccharomycotina</taxon>
        <taxon>Pichiomycetes</taxon>
        <taxon>Metschnikowiaceae</taxon>
        <taxon>Metschnikowia</taxon>
    </lineage>
</organism>
<feature type="signal peptide" evidence="11">
    <location>
        <begin position="1"/>
        <end position="18"/>
    </location>
</feature>
<dbReference type="Pfam" id="PF00361">
    <property type="entry name" value="Proton_antipo_M"/>
    <property type="match status" value="1"/>
</dbReference>
<keyword evidence="11" id="KW-0732">Signal</keyword>
<feature type="transmembrane region" description="Helical" evidence="10">
    <location>
        <begin position="446"/>
        <end position="468"/>
    </location>
</feature>
<accession>A0A7D7J3V7</accession>
<feature type="transmembrane region" description="Helical" evidence="10">
    <location>
        <begin position="82"/>
        <end position="100"/>
    </location>
</feature>
<proteinExistence type="inferred from homology"/>
<reference evidence="13" key="1">
    <citation type="submission" date="2020-05" db="EMBL/GenBank/DDBJ databases">
        <title>Do Metschnikowia yeast have the strangest mitochondrial genomes of all fungi?</title>
        <authorList>
            <person name="Lee D.K."/>
            <person name="Hsiang T."/>
            <person name="Lachance M.-A."/>
            <person name="Smith D.R."/>
        </authorList>
    </citation>
    <scope>NUCLEOTIDE SEQUENCE</scope>
    <source>
        <strain evidence="13">UWOPS91-745.2</strain>
    </source>
</reference>
<gene>
    <name evidence="13" type="primary">nad2</name>
</gene>
<dbReference type="GO" id="GO:0008137">
    <property type="term" value="F:NADH dehydrogenase (ubiquinone) activity"/>
    <property type="evidence" value="ECO:0007669"/>
    <property type="project" value="UniProtKB-EC"/>
</dbReference>
<evidence type="ECO:0000256" key="4">
    <source>
        <dbReference type="ARBA" id="ARBA00021008"/>
    </source>
</evidence>
<evidence type="ECO:0000256" key="9">
    <source>
        <dbReference type="ARBA" id="ARBA00049551"/>
    </source>
</evidence>
<feature type="transmembrane region" description="Helical" evidence="10">
    <location>
        <begin position="42"/>
        <end position="61"/>
    </location>
</feature>
<comment type="subcellular location">
    <subcellularLocation>
        <location evidence="1">Membrane</location>
        <topology evidence="1">Multi-pass membrane protein</topology>
    </subcellularLocation>
</comment>
<evidence type="ECO:0000256" key="6">
    <source>
        <dbReference type="ARBA" id="ARBA00022989"/>
    </source>
</evidence>
<dbReference type="EMBL" id="MT442059">
    <property type="protein sequence ID" value="QMQ98394.1"/>
    <property type="molecule type" value="Genomic_DNA"/>
</dbReference>
<keyword evidence="13" id="KW-0496">Mitochondrion</keyword>
<feature type="transmembrane region" description="Helical" evidence="10">
    <location>
        <begin position="112"/>
        <end position="133"/>
    </location>
</feature>
<dbReference type="AlphaFoldDB" id="A0A7D7J3V7"/>
<evidence type="ECO:0000256" key="10">
    <source>
        <dbReference type="SAM" id="Phobius"/>
    </source>
</evidence>
<evidence type="ECO:0000313" key="13">
    <source>
        <dbReference type="EMBL" id="QMQ98394.1"/>
    </source>
</evidence>
<sequence>MLFSSFLTLLVFSTLTNSTTINKIDSNNKMSYSSMMGHSMLLNRLGMLVLSFMLMLFMNSMNIMSLKPGFTLFNNWFSLTSYNLPLMILMILLIMGLLMYNTNTMYKNTSLLSPYLMLLMLANSMGLLLFPLVNDLLALYMIMELQSYSLYLLTGLHNRSYNASRASLLYFLMGGVASAIMLLATYFIYSLTGTTNLSDLLMFNSLSSNNNTNMYFDMLLMALFFKMGLAPLHRWSIAVYNYAPTYITAYISMVAKMSISSWMFTNVMFFNYHMFIIFFYLSLFMGSYKPLYQMNMKTMLAYSGLLNFGYMMLSIMTYDISFYMYMMQYTLTHLMLFLSMLAASQYMSKPMSMWSPLMYMHQLKLPNLTLAMCMILALFSLMGMPPLPGFYAKLYMLMSALEDNYMLESLMLMVCSVMATYYYANMIKVLMTSRTMKEVEGNMNNTLAYMMAMTTLLLMCFFIFLPFISEGLYLITI</sequence>
<keyword evidence="7 10" id="KW-0472">Membrane</keyword>
<dbReference type="PANTHER" id="PTHR22773">
    <property type="entry name" value="NADH DEHYDROGENASE"/>
    <property type="match status" value="1"/>
</dbReference>
<evidence type="ECO:0000256" key="1">
    <source>
        <dbReference type="ARBA" id="ARBA00004141"/>
    </source>
</evidence>
<evidence type="ECO:0000256" key="7">
    <source>
        <dbReference type="ARBA" id="ARBA00023136"/>
    </source>
</evidence>
<evidence type="ECO:0000256" key="3">
    <source>
        <dbReference type="ARBA" id="ARBA00012944"/>
    </source>
</evidence>
<feature type="transmembrane region" description="Helical" evidence="10">
    <location>
        <begin position="212"/>
        <end position="232"/>
    </location>
</feature>
<feature type="domain" description="NADH:quinone oxidoreductase/Mrp antiporter transmembrane" evidence="12">
    <location>
        <begin position="134"/>
        <end position="416"/>
    </location>
</feature>
<protein>
    <recommendedName>
        <fullName evidence="4">NADH-ubiquinone oxidoreductase chain 2</fullName>
        <ecNumber evidence="3">7.1.1.2</ecNumber>
    </recommendedName>
    <alternativeName>
        <fullName evidence="8">NADH dehydrogenase subunit 2</fullName>
    </alternativeName>
</protein>
<evidence type="ECO:0000259" key="12">
    <source>
        <dbReference type="Pfam" id="PF00361"/>
    </source>
</evidence>
<evidence type="ECO:0000256" key="5">
    <source>
        <dbReference type="ARBA" id="ARBA00022692"/>
    </source>
</evidence>
<evidence type="ECO:0000256" key="11">
    <source>
        <dbReference type="SAM" id="SignalP"/>
    </source>
</evidence>
<feature type="transmembrane region" description="Helical" evidence="10">
    <location>
        <begin position="405"/>
        <end position="425"/>
    </location>
</feature>
<comment type="similarity">
    <text evidence="2">Belongs to the complex I subunit 2 family.</text>
</comment>
<dbReference type="GO" id="GO:0016020">
    <property type="term" value="C:membrane"/>
    <property type="evidence" value="ECO:0007669"/>
    <property type="project" value="UniProtKB-SubCell"/>
</dbReference>
<geneLocation type="mitochondrion" evidence="13"/>
<keyword evidence="6 10" id="KW-1133">Transmembrane helix</keyword>
<feature type="transmembrane region" description="Helical" evidence="10">
    <location>
        <begin position="244"/>
        <end position="264"/>
    </location>
</feature>
<feature type="transmembrane region" description="Helical" evidence="10">
    <location>
        <begin position="168"/>
        <end position="192"/>
    </location>
</feature>
<dbReference type="InterPro" id="IPR001750">
    <property type="entry name" value="ND/Mrp_TM"/>
</dbReference>
<feature type="transmembrane region" description="Helical" evidence="10">
    <location>
        <begin position="300"/>
        <end position="318"/>
    </location>
</feature>
<feature type="transmembrane region" description="Helical" evidence="10">
    <location>
        <begin position="324"/>
        <end position="344"/>
    </location>
</feature>
<keyword evidence="5 10" id="KW-0812">Transmembrane</keyword>
<name>A0A7D7J3V7_9ASCO</name>
<evidence type="ECO:0000256" key="8">
    <source>
        <dbReference type="ARBA" id="ARBA00031028"/>
    </source>
</evidence>